<keyword evidence="1" id="KW-0812">Transmembrane</keyword>
<dbReference type="RefSeq" id="WP_377566778.1">
    <property type="nucleotide sequence ID" value="NZ_JBHTMP010000003.1"/>
</dbReference>
<keyword evidence="1" id="KW-0472">Membrane</keyword>
<gene>
    <name evidence="2" type="ORF">ACFQ4H_03325</name>
</gene>
<evidence type="ECO:0000256" key="1">
    <source>
        <dbReference type="SAM" id="Phobius"/>
    </source>
</evidence>
<organism evidence="2 3">
    <name type="scientific">Micromonospora sonneratiae</name>
    <dbReference type="NCBI Taxonomy" id="1184706"/>
    <lineage>
        <taxon>Bacteria</taxon>
        <taxon>Bacillati</taxon>
        <taxon>Actinomycetota</taxon>
        <taxon>Actinomycetes</taxon>
        <taxon>Micromonosporales</taxon>
        <taxon>Micromonosporaceae</taxon>
        <taxon>Micromonospora</taxon>
    </lineage>
</organism>
<proteinExistence type="predicted"/>
<evidence type="ECO:0000313" key="2">
    <source>
        <dbReference type="EMBL" id="MFD1320115.1"/>
    </source>
</evidence>
<sequence length="60" mass="6693">MVARLIDAVAVVDARIVVPMVAVLLVGFLSWVILNEGRTRRMERLIRAFRGPDKGDDEDA</sequence>
<protein>
    <submittedName>
        <fullName evidence="2">Uncharacterized protein</fullName>
    </submittedName>
</protein>
<reference evidence="3" key="1">
    <citation type="journal article" date="2019" name="Int. J. Syst. Evol. Microbiol.">
        <title>The Global Catalogue of Microorganisms (GCM) 10K type strain sequencing project: providing services to taxonomists for standard genome sequencing and annotation.</title>
        <authorList>
            <consortium name="The Broad Institute Genomics Platform"/>
            <consortium name="The Broad Institute Genome Sequencing Center for Infectious Disease"/>
            <person name="Wu L."/>
            <person name="Ma J."/>
        </authorList>
    </citation>
    <scope>NUCLEOTIDE SEQUENCE [LARGE SCALE GENOMIC DNA]</scope>
    <source>
        <strain evidence="3">JCM 31037</strain>
    </source>
</reference>
<dbReference type="Proteomes" id="UP001597260">
    <property type="component" value="Unassembled WGS sequence"/>
</dbReference>
<name>A0ABW3Y8A2_9ACTN</name>
<evidence type="ECO:0000313" key="3">
    <source>
        <dbReference type="Proteomes" id="UP001597260"/>
    </source>
</evidence>
<dbReference type="EMBL" id="JBHTMP010000003">
    <property type="protein sequence ID" value="MFD1320115.1"/>
    <property type="molecule type" value="Genomic_DNA"/>
</dbReference>
<keyword evidence="1" id="KW-1133">Transmembrane helix</keyword>
<accession>A0ABW3Y8A2</accession>
<feature type="transmembrane region" description="Helical" evidence="1">
    <location>
        <begin position="16"/>
        <end position="34"/>
    </location>
</feature>
<comment type="caution">
    <text evidence="2">The sequence shown here is derived from an EMBL/GenBank/DDBJ whole genome shotgun (WGS) entry which is preliminary data.</text>
</comment>
<keyword evidence="3" id="KW-1185">Reference proteome</keyword>